<dbReference type="RefSeq" id="WP_247632449.1">
    <property type="nucleotide sequence ID" value="NZ_CP078077.1"/>
</dbReference>
<evidence type="ECO:0000313" key="1">
    <source>
        <dbReference type="EMBL" id="UPL15300.1"/>
    </source>
</evidence>
<keyword evidence="2" id="KW-1185">Reference proteome</keyword>
<proteinExistence type="predicted"/>
<protein>
    <submittedName>
        <fullName evidence="1">GIY-YIG nuclease family protein</fullName>
    </submittedName>
</protein>
<reference evidence="1 2" key="1">
    <citation type="submission" date="2021-06" db="EMBL/GenBank/DDBJ databases">
        <title>Genome-based taxonomic framework of Microbacterium strains isolated from marine environment, the description of four new species and reclassification of four preexisting species.</title>
        <authorList>
            <person name="Lee S.D."/>
            <person name="Kim S.-M."/>
            <person name="Byeon Y.-S."/>
            <person name="Yang H.L."/>
            <person name="Kim I.S."/>
        </authorList>
    </citation>
    <scope>NUCLEOTIDE SEQUENCE [LARGE SCALE GENOMIC DNA]</scope>
    <source>
        <strain evidence="1 2">SSW1-36</strain>
    </source>
</reference>
<gene>
    <name evidence="1" type="ORF">KV396_12780</name>
</gene>
<accession>A0ABY4IR76</accession>
<organism evidence="1 2">
    <name type="scientific">Microbacterium galbinum</name>
    <dbReference type="NCBI Taxonomy" id="2851646"/>
    <lineage>
        <taxon>Bacteria</taxon>
        <taxon>Bacillati</taxon>
        <taxon>Actinomycetota</taxon>
        <taxon>Actinomycetes</taxon>
        <taxon>Micrococcales</taxon>
        <taxon>Microbacteriaceae</taxon>
        <taxon>Microbacterium</taxon>
    </lineage>
</organism>
<dbReference type="EMBL" id="CP078077">
    <property type="protein sequence ID" value="UPL15300.1"/>
    <property type="molecule type" value="Genomic_DNA"/>
</dbReference>
<sequence>MTRPTFLPGPCHLCGGVDGERRDDRWICAICGWRYGDVPDDDLPRPRVDVVYYLRYDRRVKIGTSAHPRQRLARIHHDELLAFERGDRALEQQRHREFAEWREGGEWFEFSSALEAHTRLLRRAGPPWNQYARWVSEALRG</sequence>
<name>A0ABY4IR76_9MICO</name>
<dbReference type="Proteomes" id="UP000831963">
    <property type="component" value="Chromosome"/>
</dbReference>
<evidence type="ECO:0000313" key="2">
    <source>
        <dbReference type="Proteomes" id="UP000831963"/>
    </source>
</evidence>